<dbReference type="NCBIfam" id="TIGR01003">
    <property type="entry name" value="PTS_HPr_family"/>
    <property type="match status" value="1"/>
</dbReference>
<dbReference type="Proteomes" id="UP000295325">
    <property type="component" value="Unassembled WGS sequence"/>
</dbReference>
<dbReference type="PROSITE" id="PS51350">
    <property type="entry name" value="PTS_HPR_DOM"/>
    <property type="match status" value="1"/>
</dbReference>
<dbReference type="CDD" id="cd00367">
    <property type="entry name" value="PTS-HPr_like"/>
    <property type="match status" value="1"/>
</dbReference>
<dbReference type="Pfam" id="PF00381">
    <property type="entry name" value="PTS-HPr"/>
    <property type="match status" value="1"/>
</dbReference>
<reference evidence="5 6" key="1">
    <citation type="submission" date="2019-03" db="EMBL/GenBank/DDBJ databases">
        <title>Genomic Encyclopedia of Type Strains, Phase IV (KMG-IV): sequencing the most valuable type-strain genomes for metagenomic binning, comparative biology and taxonomic classification.</title>
        <authorList>
            <person name="Goeker M."/>
        </authorList>
    </citation>
    <scope>NUCLEOTIDE SEQUENCE [LARGE SCALE GENOMIC DNA]</scope>
    <source>
        <strain evidence="5 6">DSM 24455</strain>
    </source>
</reference>
<protein>
    <recommendedName>
        <fullName evidence="2">Phosphocarrier protein HPr</fullName>
    </recommendedName>
</protein>
<gene>
    <name evidence="5" type="ORF">EDD71_10786</name>
</gene>
<dbReference type="PANTHER" id="PTHR33705">
    <property type="entry name" value="PHOSPHOCARRIER PROTEIN HPR"/>
    <property type="match status" value="1"/>
</dbReference>
<dbReference type="PROSITE" id="PS00589">
    <property type="entry name" value="PTS_HPR_SER"/>
    <property type="match status" value="1"/>
</dbReference>
<dbReference type="InterPro" id="IPR000032">
    <property type="entry name" value="HPr-like"/>
</dbReference>
<keyword evidence="6" id="KW-1185">Reference proteome</keyword>
<name>A0A4R7KQC6_9CLOT</name>
<evidence type="ECO:0000256" key="1">
    <source>
        <dbReference type="ARBA" id="ARBA00003681"/>
    </source>
</evidence>
<keyword evidence="3" id="KW-0762">Sugar transport</keyword>
<dbReference type="PANTHER" id="PTHR33705:SF1">
    <property type="entry name" value="PHOSPHOCARRIER PROTEIN HPR"/>
    <property type="match status" value="1"/>
</dbReference>
<sequence>MIERQITIKRDDGFHARPAAEILKAANKFKSTIYIKKDGKLISAKSILNLLSLALKCGETIELIIDGEDEKQALDEIIGLF</sequence>
<evidence type="ECO:0000256" key="3">
    <source>
        <dbReference type="ARBA" id="ARBA00022597"/>
    </source>
</evidence>
<dbReference type="InterPro" id="IPR035895">
    <property type="entry name" value="HPr-like_sf"/>
</dbReference>
<proteinExistence type="predicted"/>
<evidence type="ECO:0000313" key="5">
    <source>
        <dbReference type="EMBL" id="TDT61360.1"/>
    </source>
</evidence>
<evidence type="ECO:0000259" key="4">
    <source>
        <dbReference type="PROSITE" id="PS51350"/>
    </source>
</evidence>
<keyword evidence="3" id="KW-0813">Transport</keyword>
<dbReference type="RefSeq" id="WP_133627838.1">
    <property type="nucleotide sequence ID" value="NZ_SOAZ01000007.1"/>
</dbReference>
<dbReference type="InterPro" id="IPR002114">
    <property type="entry name" value="PTS_HPr_Ser_P_site"/>
</dbReference>
<accession>A0A4R7KQC6</accession>
<dbReference type="OrthoDB" id="9809047at2"/>
<feature type="domain" description="HPr" evidence="4">
    <location>
        <begin position="1"/>
        <end position="81"/>
    </location>
</feature>
<comment type="caution">
    <text evidence="5">The sequence shown here is derived from an EMBL/GenBank/DDBJ whole genome shotgun (WGS) entry which is preliminary data.</text>
</comment>
<comment type="function">
    <text evidence="1">General (non sugar-specific) component of the phosphoenolpyruvate-dependent sugar phosphotransferase system (sugar PTS). This major carbohydrate active-transport system catalyzes the phosphorylation of incoming sugar substrates concomitantly with their translocation across the cell membrane. The phosphoryl group from phosphoenolpyruvate (PEP) is transferred to the phosphoryl carrier protein HPr by enzyme I. Phospho-HPr then transfers it to the PTS EIIA domain.</text>
</comment>
<dbReference type="AlphaFoldDB" id="A0A4R7KQC6"/>
<dbReference type="InterPro" id="IPR050399">
    <property type="entry name" value="HPr"/>
</dbReference>
<evidence type="ECO:0000256" key="2">
    <source>
        <dbReference type="ARBA" id="ARBA00020422"/>
    </source>
</evidence>
<dbReference type="PRINTS" id="PR00107">
    <property type="entry name" value="PHOSPHOCPHPR"/>
</dbReference>
<dbReference type="SUPFAM" id="SSF55594">
    <property type="entry name" value="HPr-like"/>
    <property type="match status" value="1"/>
</dbReference>
<dbReference type="EMBL" id="SOAZ01000007">
    <property type="protein sequence ID" value="TDT61360.1"/>
    <property type="molecule type" value="Genomic_DNA"/>
</dbReference>
<evidence type="ECO:0000313" key="6">
    <source>
        <dbReference type="Proteomes" id="UP000295325"/>
    </source>
</evidence>
<organism evidence="5 6">
    <name type="scientific">Fonticella tunisiensis</name>
    <dbReference type="NCBI Taxonomy" id="1096341"/>
    <lineage>
        <taxon>Bacteria</taxon>
        <taxon>Bacillati</taxon>
        <taxon>Bacillota</taxon>
        <taxon>Clostridia</taxon>
        <taxon>Eubacteriales</taxon>
        <taxon>Clostridiaceae</taxon>
        <taxon>Fonticella</taxon>
    </lineage>
</organism>
<dbReference type="Gene3D" id="3.30.1340.10">
    <property type="entry name" value="HPr-like"/>
    <property type="match status" value="1"/>
</dbReference>